<dbReference type="GO" id="GO:1902600">
    <property type="term" value="P:proton transmembrane transport"/>
    <property type="evidence" value="ECO:0007669"/>
    <property type="project" value="InterPro"/>
</dbReference>
<dbReference type="Proteomes" id="UP000291078">
    <property type="component" value="Unassembled WGS sequence"/>
</dbReference>
<proteinExistence type="predicted"/>
<feature type="domain" description="Cation/H+ exchanger transmembrane" evidence="8">
    <location>
        <begin position="25"/>
        <end position="401"/>
    </location>
</feature>
<reference evidence="9 10" key="1">
    <citation type="journal article" date="2015" name="Stand. Genomic Sci.">
        <title>Genomic Encyclopedia of Bacterial and Archaeal Type Strains, Phase III: the genomes of soil and plant-associated and newly described type strains.</title>
        <authorList>
            <person name="Whitman W.B."/>
            <person name="Woyke T."/>
            <person name="Klenk H.P."/>
            <person name="Zhou Y."/>
            <person name="Lilburn T.G."/>
            <person name="Beck B.J."/>
            <person name="De Vos P."/>
            <person name="Vandamme P."/>
            <person name="Eisen J.A."/>
            <person name="Garrity G."/>
            <person name="Hugenholtz P."/>
            <person name="Kyrpides N.C."/>
        </authorList>
    </citation>
    <scope>NUCLEOTIDE SEQUENCE [LARGE SCALE GENOMIC DNA]</scope>
    <source>
        <strain evidence="9 10">ASC-9842</strain>
    </source>
</reference>
<feature type="transmembrane region" description="Helical" evidence="7">
    <location>
        <begin position="349"/>
        <end position="371"/>
    </location>
</feature>
<evidence type="ECO:0000313" key="9">
    <source>
        <dbReference type="EMBL" id="RZT39063.1"/>
    </source>
</evidence>
<protein>
    <submittedName>
        <fullName evidence="9">Transporter (CPA2 family)</fullName>
    </submittedName>
</protein>
<feature type="transmembrane region" description="Helical" evidence="7">
    <location>
        <begin position="6"/>
        <end position="27"/>
    </location>
</feature>
<feature type="transmembrane region" description="Helical" evidence="7">
    <location>
        <begin position="211"/>
        <end position="229"/>
    </location>
</feature>
<evidence type="ECO:0000256" key="3">
    <source>
        <dbReference type="ARBA" id="ARBA00022692"/>
    </source>
</evidence>
<accession>A0A4Q7RYX4</accession>
<sequence length="408" mass="42267">MNPTALNPIAIFFVQACLVVGTPLVLWNVLRMRGVVPLVVMQIAGGIVLGPSLLGAIWPENWQALFGAQKLTALSGLQWLAVVLFAFLSGLHLGGPESRGMRRIAIGAAVGCVVVPFLLGAGAGYLLVAWRPSLAGTAATPWQFAIAVGVSMAVTALPVLGAILREMKLTDTTAGRLALTCSAFSDAAIWIVLSCILASTGQAAHDPLRLVLGGAIYVAIMLGVVRPLLARVLPGLQGNDARLATVVVLVFASACASELVGLHYILGGFLAGVVLPRQAAAEIGRQLEPTTVVVLMPFFFLMTGLRTDLSTASGDALVVFAVTTLVAVGGKMAGTALPARWAGLGRRDAWTVGALAQTKGLMEVVVLAILLENQLIGTAAFSGLLLMALATTVLAKPFTLAALRLREG</sequence>
<keyword evidence="10" id="KW-1185">Reference proteome</keyword>
<dbReference type="InterPro" id="IPR006153">
    <property type="entry name" value="Cation/H_exchanger_TM"/>
</dbReference>
<dbReference type="AlphaFoldDB" id="A0A4Q7RYX4"/>
<evidence type="ECO:0000256" key="6">
    <source>
        <dbReference type="ARBA" id="ARBA00023136"/>
    </source>
</evidence>
<feature type="transmembrane region" description="Helical" evidence="7">
    <location>
        <begin position="176"/>
        <end position="199"/>
    </location>
</feature>
<feature type="transmembrane region" description="Helical" evidence="7">
    <location>
        <begin position="77"/>
        <end position="94"/>
    </location>
</feature>
<dbReference type="PANTHER" id="PTHR32468:SF0">
    <property type="entry name" value="K(+)_H(+) ANTIPORTER 1"/>
    <property type="match status" value="1"/>
</dbReference>
<name>A0A4Q7RYX4_9BURK</name>
<dbReference type="Gene3D" id="1.20.1530.20">
    <property type="match status" value="1"/>
</dbReference>
<dbReference type="InterPro" id="IPR038770">
    <property type="entry name" value="Na+/solute_symporter_sf"/>
</dbReference>
<feature type="transmembrane region" description="Helical" evidence="7">
    <location>
        <begin position="317"/>
        <end position="337"/>
    </location>
</feature>
<feature type="transmembrane region" description="Helical" evidence="7">
    <location>
        <begin position="383"/>
        <end position="403"/>
    </location>
</feature>
<gene>
    <name evidence="9" type="ORF">EV147_2257</name>
</gene>
<evidence type="ECO:0000259" key="8">
    <source>
        <dbReference type="Pfam" id="PF00999"/>
    </source>
</evidence>
<comment type="caution">
    <text evidence="9">The sequence shown here is derived from an EMBL/GenBank/DDBJ whole genome shotgun (WGS) entry which is preliminary data.</text>
</comment>
<dbReference type="PANTHER" id="PTHR32468">
    <property type="entry name" value="CATION/H + ANTIPORTER"/>
    <property type="match status" value="1"/>
</dbReference>
<evidence type="ECO:0000256" key="5">
    <source>
        <dbReference type="ARBA" id="ARBA00023065"/>
    </source>
</evidence>
<evidence type="ECO:0000313" key="10">
    <source>
        <dbReference type="Proteomes" id="UP000291078"/>
    </source>
</evidence>
<feature type="transmembrane region" description="Helical" evidence="7">
    <location>
        <begin position="286"/>
        <end position="305"/>
    </location>
</feature>
<dbReference type="Pfam" id="PF00999">
    <property type="entry name" value="Na_H_Exchanger"/>
    <property type="match status" value="1"/>
</dbReference>
<evidence type="ECO:0000256" key="4">
    <source>
        <dbReference type="ARBA" id="ARBA00022989"/>
    </source>
</evidence>
<feature type="transmembrane region" description="Helical" evidence="7">
    <location>
        <begin position="142"/>
        <end position="164"/>
    </location>
</feature>
<keyword evidence="5" id="KW-0406">Ion transport</keyword>
<keyword evidence="2" id="KW-0813">Transport</keyword>
<feature type="transmembrane region" description="Helical" evidence="7">
    <location>
        <begin position="106"/>
        <end position="130"/>
    </location>
</feature>
<organism evidence="9 10">
    <name type="scientific">Cupriavidus agavae</name>
    <dbReference type="NCBI Taxonomy" id="1001822"/>
    <lineage>
        <taxon>Bacteria</taxon>
        <taxon>Pseudomonadati</taxon>
        <taxon>Pseudomonadota</taxon>
        <taxon>Betaproteobacteria</taxon>
        <taxon>Burkholderiales</taxon>
        <taxon>Burkholderiaceae</taxon>
        <taxon>Cupriavidus</taxon>
    </lineage>
</organism>
<feature type="transmembrane region" description="Helical" evidence="7">
    <location>
        <begin position="34"/>
        <end position="57"/>
    </location>
</feature>
<dbReference type="EMBL" id="SGXM01000002">
    <property type="protein sequence ID" value="RZT39063.1"/>
    <property type="molecule type" value="Genomic_DNA"/>
</dbReference>
<comment type="subcellular location">
    <subcellularLocation>
        <location evidence="1">Membrane</location>
        <topology evidence="1">Multi-pass membrane protein</topology>
    </subcellularLocation>
</comment>
<dbReference type="InterPro" id="IPR050794">
    <property type="entry name" value="CPA2_transporter"/>
</dbReference>
<keyword evidence="3 7" id="KW-0812">Transmembrane</keyword>
<dbReference type="GO" id="GO:0016020">
    <property type="term" value="C:membrane"/>
    <property type="evidence" value="ECO:0007669"/>
    <property type="project" value="UniProtKB-SubCell"/>
</dbReference>
<keyword evidence="6 7" id="KW-0472">Membrane</keyword>
<dbReference type="GO" id="GO:0015297">
    <property type="term" value="F:antiporter activity"/>
    <property type="evidence" value="ECO:0007669"/>
    <property type="project" value="InterPro"/>
</dbReference>
<evidence type="ECO:0000256" key="1">
    <source>
        <dbReference type="ARBA" id="ARBA00004141"/>
    </source>
</evidence>
<keyword evidence="4 7" id="KW-1133">Transmembrane helix</keyword>
<dbReference type="RefSeq" id="WP_235844683.1">
    <property type="nucleotide sequence ID" value="NZ_SGXM01000002.1"/>
</dbReference>
<evidence type="ECO:0000256" key="2">
    <source>
        <dbReference type="ARBA" id="ARBA00022448"/>
    </source>
</evidence>
<feature type="transmembrane region" description="Helical" evidence="7">
    <location>
        <begin position="241"/>
        <end position="266"/>
    </location>
</feature>
<evidence type="ECO:0000256" key="7">
    <source>
        <dbReference type="SAM" id="Phobius"/>
    </source>
</evidence>